<keyword evidence="2" id="KW-1133">Transmembrane helix</keyword>
<organism evidence="3 4">
    <name type="scientific">Synchytrium microbalum</name>
    <dbReference type="NCBI Taxonomy" id="1806994"/>
    <lineage>
        <taxon>Eukaryota</taxon>
        <taxon>Fungi</taxon>
        <taxon>Fungi incertae sedis</taxon>
        <taxon>Chytridiomycota</taxon>
        <taxon>Chytridiomycota incertae sedis</taxon>
        <taxon>Chytridiomycetes</taxon>
        <taxon>Synchytriales</taxon>
        <taxon>Synchytriaceae</taxon>
        <taxon>Synchytrium</taxon>
    </lineage>
</organism>
<feature type="compositionally biased region" description="Polar residues" evidence="1">
    <location>
        <begin position="1"/>
        <end position="11"/>
    </location>
</feature>
<dbReference type="RefSeq" id="XP_031025287.1">
    <property type="nucleotide sequence ID" value="XM_031168743.1"/>
</dbReference>
<keyword evidence="2" id="KW-0812">Transmembrane</keyword>
<reference evidence="3 4" key="1">
    <citation type="journal article" date="2019" name="Sci. Rep.">
        <title>Comparative genomics of chytrid fungi reveal insights into the obligate biotrophic and pathogenic lifestyle of Synchytrium endobioticum.</title>
        <authorList>
            <person name="van de Vossenberg B.T.L.H."/>
            <person name="Warris S."/>
            <person name="Nguyen H.D.T."/>
            <person name="van Gent-Pelzer M.P.E."/>
            <person name="Joly D.L."/>
            <person name="van de Geest H.C."/>
            <person name="Bonants P.J.M."/>
            <person name="Smith D.S."/>
            <person name="Levesque C.A."/>
            <person name="van der Lee T.A.J."/>
        </authorList>
    </citation>
    <scope>NUCLEOTIDE SEQUENCE [LARGE SCALE GENOMIC DNA]</scope>
    <source>
        <strain evidence="3 4">JEL517</strain>
    </source>
</reference>
<name>A0A507C0G3_9FUNG</name>
<keyword evidence="2" id="KW-0472">Membrane</keyword>
<evidence type="ECO:0000256" key="2">
    <source>
        <dbReference type="SAM" id="Phobius"/>
    </source>
</evidence>
<dbReference type="Proteomes" id="UP000319731">
    <property type="component" value="Unassembled WGS sequence"/>
</dbReference>
<protein>
    <recommendedName>
        <fullName evidence="5">Adhesin domain-containing protein</fullName>
    </recommendedName>
</protein>
<evidence type="ECO:0000313" key="4">
    <source>
        <dbReference type="Proteomes" id="UP000319731"/>
    </source>
</evidence>
<dbReference type="OrthoDB" id="10487747at2759"/>
<keyword evidence="4" id="KW-1185">Reference proteome</keyword>
<dbReference type="AlphaFoldDB" id="A0A507C0G3"/>
<evidence type="ECO:0000256" key="1">
    <source>
        <dbReference type="SAM" id="MobiDB-lite"/>
    </source>
</evidence>
<dbReference type="GeneID" id="42004040"/>
<feature type="region of interest" description="Disordered" evidence="1">
    <location>
        <begin position="1"/>
        <end position="22"/>
    </location>
</feature>
<evidence type="ECO:0008006" key="5">
    <source>
        <dbReference type="Google" id="ProtNLM"/>
    </source>
</evidence>
<comment type="caution">
    <text evidence="3">The sequence shown here is derived from an EMBL/GenBank/DDBJ whole genome shotgun (WGS) entry which is preliminary data.</text>
</comment>
<evidence type="ECO:0000313" key="3">
    <source>
        <dbReference type="EMBL" id="TPX34567.1"/>
    </source>
</evidence>
<dbReference type="EMBL" id="QEAO01000013">
    <property type="protein sequence ID" value="TPX34567.1"/>
    <property type="molecule type" value="Genomic_DNA"/>
</dbReference>
<proteinExistence type="predicted"/>
<sequence>MTELQIVNTGSDSEEMPAQTEQTPDLIDVDDERTALLIDHSQYNGDEPPPYFAFDDAQSLEPLPNYNELSRLLPSGRPLNRFQLFRKFLSEYCFDVTQLLMLLLVTGCALIVVALALLPLLTHWFDAAVPFTPAFPPFDYIHPPQSLPVHFEPAVLGFGYCHHENQVIAVAAPISIDSSTYNTIRIEATGRGWMKIHIADTDDISDIQVEPHFHISEIELEKNVNVMLRNLPPRYDVMLHTPILDETSSDCYTTNVKVTIPLRHSLGNVKLVLNVPHIHIDADFKGSSSFESVEILALSMNIFNLPSSVVDLVSTDTIYGVAGSFSHVSMLNVTSRHDVDITGIDFDSASNSHIGIRAGNRVSLAVNSSYSGRIDMESSGWIVVDDVALHHYEGARGDGNSTLQIASGDAGVSLTWQDSQ</sequence>
<gene>
    <name evidence="3" type="ORF">SmJEL517_g02815</name>
</gene>
<feature type="transmembrane region" description="Helical" evidence="2">
    <location>
        <begin position="99"/>
        <end position="125"/>
    </location>
</feature>
<accession>A0A507C0G3</accession>